<organism evidence="2 3">
    <name type="scientific">Desulfonatronospira thiodismutans ASO3-1</name>
    <dbReference type="NCBI Taxonomy" id="555779"/>
    <lineage>
        <taxon>Bacteria</taxon>
        <taxon>Pseudomonadati</taxon>
        <taxon>Thermodesulfobacteriota</taxon>
        <taxon>Desulfovibrionia</taxon>
        <taxon>Desulfovibrionales</taxon>
        <taxon>Desulfonatronovibrionaceae</taxon>
        <taxon>Desulfonatronospira</taxon>
    </lineage>
</organism>
<name>D6STB9_9BACT</name>
<accession>D6STB9</accession>
<evidence type="ECO:0000313" key="2">
    <source>
        <dbReference type="EMBL" id="EFI33935.1"/>
    </source>
</evidence>
<feature type="signal peptide" evidence="1">
    <location>
        <begin position="1"/>
        <end position="23"/>
    </location>
</feature>
<evidence type="ECO:0008006" key="4">
    <source>
        <dbReference type="Google" id="ProtNLM"/>
    </source>
</evidence>
<dbReference type="NCBIfam" id="NF033939">
    <property type="entry name" value="DESULF_POR1"/>
    <property type="match status" value="1"/>
</dbReference>
<evidence type="ECO:0000256" key="1">
    <source>
        <dbReference type="SAM" id="SignalP"/>
    </source>
</evidence>
<keyword evidence="3" id="KW-1185">Reference proteome</keyword>
<protein>
    <recommendedName>
        <fullName evidence="4">Porin domain-containing protein</fullName>
    </recommendedName>
</protein>
<feature type="chain" id="PRO_5003088192" description="Porin domain-containing protein" evidence="1">
    <location>
        <begin position="24"/>
        <end position="455"/>
    </location>
</feature>
<keyword evidence="1" id="KW-0732">Signal</keyword>
<dbReference type="InterPro" id="IPR059232">
    <property type="entry name" value="Porin_put"/>
</dbReference>
<dbReference type="AlphaFoldDB" id="D6STB9"/>
<dbReference type="Proteomes" id="UP000005496">
    <property type="component" value="Unassembled WGS sequence"/>
</dbReference>
<gene>
    <name evidence="2" type="ORF">Dthio_PD1274</name>
</gene>
<evidence type="ECO:0000313" key="3">
    <source>
        <dbReference type="Proteomes" id="UP000005496"/>
    </source>
</evidence>
<comment type="caution">
    <text evidence="2">The sequence shown here is derived from an EMBL/GenBank/DDBJ whole genome shotgun (WGS) entry which is preliminary data.</text>
</comment>
<dbReference type="eggNOG" id="ENOG502ZCBE">
    <property type="taxonomic scope" value="Bacteria"/>
</dbReference>
<dbReference type="RefSeq" id="WP_008871284.1">
    <property type="nucleotide sequence ID" value="NZ_ACJN02000003.1"/>
</dbReference>
<proteinExistence type="predicted"/>
<dbReference type="OrthoDB" id="5464498at2"/>
<dbReference type="EMBL" id="ACJN02000003">
    <property type="protein sequence ID" value="EFI33935.1"/>
    <property type="molecule type" value="Genomic_DNA"/>
</dbReference>
<sequence>MKRLVTLAIMVAFILGGFGVAQAIEFKAKGDWQIGVMGVSNPTFDSDDEVDEFQATTRVRTTFEFIANENLRGVMRVHSGDRTWGADGIGREGDDTGVSSFEYDQAYLDFMIPNSPVNMKVGKQPITFPGTFGSHIFDDTMWGVTATTPITDEVGMTLGWSRLDDQVSQGDDRNDEQDFFYAMVPVTLDGVDITPFGMYGMQGADATIGTTAGMDELEARESSEVWWAGVNFAVDMFDPIVISGDFNYGSQRSFDTDDVDAGSFETDGWIAALSAQYVMDYMTPEIFFMYESGHDESDMRDGEGGVMPSIGGDLYGMSTFAGSGSVLRGIGRAAFNNYDGAYGFSAFGATGKMAVGAKLGDMSFIDDVTHDLQLTYYQGTNDKDLRGVGDSNEDAFFTTRDHAWEVTFDTQYQMYENLSALLELGYLHPSMDSGHADGVEDDSAWKAATGLRYMF</sequence>
<reference evidence="2" key="1">
    <citation type="submission" date="2010-05" db="EMBL/GenBank/DDBJ databases">
        <title>The draft genome of Desulfonatronospira thiodismutans ASO3-1.</title>
        <authorList>
            <consortium name="US DOE Joint Genome Institute (JGI-PGF)"/>
            <person name="Lucas S."/>
            <person name="Copeland A."/>
            <person name="Lapidus A."/>
            <person name="Cheng J.-F."/>
            <person name="Bruce D."/>
            <person name="Goodwin L."/>
            <person name="Pitluck S."/>
            <person name="Chertkov O."/>
            <person name="Brettin T."/>
            <person name="Detter J.C."/>
            <person name="Han C."/>
            <person name="Land M.L."/>
            <person name="Hauser L."/>
            <person name="Kyrpides N."/>
            <person name="Mikhailova N."/>
            <person name="Muyzer G."/>
            <person name="Woyke T."/>
        </authorList>
    </citation>
    <scope>NUCLEOTIDE SEQUENCE [LARGE SCALE GENOMIC DNA]</scope>
    <source>
        <strain evidence="2">ASO3-1</strain>
    </source>
</reference>